<dbReference type="Pfam" id="PF02616">
    <property type="entry name" value="SMC_ScpA"/>
    <property type="match status" value="1"/>
</dbReference>
<reference evidence="2 3" key="1">
    <citation type="submission" date="2014-10" db="EMBL/GenBank/DDBJ databases">
        <title>Genome sequence of Novosphingobium malaysiense MUSC 273(T).</title>
        <authorList>
            <person name="Lee L.-H."/>
        </authorList>
    </citation>
    <scope>NUCLEOTIDE SEQUENCE [LARGE SCALE GENOMIC DNA]</scope>
    <source>
        <strain evidence="2 3">MUSC 273</strain>
    </source>
</reference>
<evidence type="ECO:0000256" key="1">
    <source>
        <dbReference type="ARBA" id="ARBA00044777"/>
    </source>
</evidence>
<gene>
    <name evidence="2" type="ORF">LK12_19475</name>
</gene>
<dbReference type="STRING" id="1348853.LK12_19475"/>
<organism evidence="2 3">
    <name type="scientific">Novosphingobium malaysiense</name>
    <dbReference type="NCBI Taxonomy" id="1348853"/>
    <lineage>
        <taxon>Bacteria</taxon>
        <taxon>Pseudomonadati</taxon>
        <taxon>Pseudomonadota</taxon>
        <taxon>Alphaproteobacteria</taxon>
        <taxon>Sphingomonadales</taxon>
        <taxon>Sphingomonadaceae</taxon>
        <taxon>Novosphingobium</taxon>
    </lineage>
</organism>
<dbReference type="Gene3D" id="6.10.250.2410">
    <property type="match status" value="1"/>
</dbReference>
<dbReference type="EMBL" id="JTDI01000007">
    <property type="protein sequence ID" value="KHK89327.1"/>
    <property type="molecule type" value="Genomic_DNA"/>
</dbReference>
<dbReference type="PANTHER" id="PTHR33969:SF2">
    <property type="entry name" value="SEGREGATION AND CONDENSATION PROTEIN A"/>
    <property type="match status" value="1"/>
</dbReference>
<dbReference type="PANTHER" id="PTHR33969">
    <property type="entry name" value="SEGREGATION AND CONDENSATION PROTEIN A"/>
    <property type="match status" value="1"/>
</dbReference>
<dbReference type="RefSeq" id="WP_039287984.1">
    <property type="nucleotide sequence ID" value="NZ_JTDI01000007.1"/>
</dbReference>
<proteinExistence type="predicted"/>
<name>A0A0B1ZIZ7_9SPHN</name>
<sequence>MDYGGLPETSGNPLDAAEDDWDGAAAAETRKEALYLEIDGWEGPLDLLLDLARRQKVDLRTISILELVDQYLTYIEQAEALRLELAADYLVMAAWLAYLKSALLLPKDEQEDPSPEELALRLQLRLQRLGAMREAAARLMGRDRLGRDVFQRGAAEGLRVDRKNRWQCEWFDLIRAYGDVKIRNEPVVHMVRERMVMTLDSAIQRVSSMLGVAIDWMDLRDFLPPAHDSWANPQLRRSALASSFVAVLELARTGKAEIAQDETFGPLRLKAAKP</sequence>
<dbReference type="Proteomes" id="UP000031057">
    <property type="component" value="Unassembled WGS sequence"/>
</dbReference>
<dbReference type="AlphaFoldDB" id="A0A0B1ZIZ7"/>
<protein>
    <recommendedName>
        <fullName evidence="1">Segregation and condensation protein A</fullName>
    </recommendedName>
</protein>
<keyword evidence="3" id="KW-1185">Reference proteome</keyword>
<evidence type="ECO:0000313" key="2">
    <source>
        <dbReference type="EMBL" id="KHK89327.1"/>
    </source>
</evidence>
<dbReference type="OrthoDB" id="9793741at2"/>
<accession>A0A0B1ZIZ7</accession>
<dbReference type="InterPro" id="IPR003768">
    <property type="entry name" value="ScpA"/>
</dbReference>
<evidence type="ECO:0000313" key="3">
    <source>
        <dbReference type="Proteomes" id="UP000031057"/>
    </source>
</evidence>
<comment type="caution">
    <text evidence="2">The sequence shown here is derived from an EMBL/GenBank/DDBJ whole genome shotgun (WGS) entry which is preliminary data.</text>
</comment>